<dbReference type="PROSITE" id="PS50950">
    <property type="entry name" value="ZF_THAP"/>
    <property type="match status" value="1"/>
</dbReference>
<keyword evidence="6" id="KW-0862">Zinc</keyword>
<comment type="caution">
    <text evidence="10">The sequence shown here is derived from an EMBL/GenBank/DDBJ whole genome shotgun (WGS) entry which is preliminary data.</text>
</comment>
<dbReference type="GO" id="GO:0009636">
    <property type="term" value="P:response to toxic substance"/>
    <property type="evidence" value="ECO:0007669"/>
    <property type="project" value="TreeGrafter"/>
</dbReference>
<dbReference type="InterPro" id="IPR004134">
    <property type="entry name" value="Peptidase_C1B"/>
</dbReference>
<keyword evidence="11" id="KW-1185">Reference proteome</keyword>
<evidence type="ECO:0000256" key="3">
    <source>
        <dbReference type="ARBA" id="ARBA00022771"/>
    </source>
</evidence>
<dbReference type="GO" id="GO:0006508">
    <property type="term" value="P:proteolysis"/>
    <property type="evidence" value="ECO:0007669"/>
    <property type="project" value="UniProtKB-KW"/>
</dbReference>
<evidence type="ECO:0000256" key="7">
    <source>
        <dbReference type="ARBA" id="ARBA00023125"/>
    </source>
</evidence>
<dbReference type="GO" id="GO:0005737">
    <property type="term" value="C:cytoplasm"/>
    <property type="evidence" value="ECO:0007669"/>
    <property type="project" value="TreeGrafter"/>
</dbReference>
<dbReference type="GO" id="GO:0070005">
    <property type="term" value="F:cysteine-type aminopeptidase activity"/>
    <property type="evidence" value="ECO:0007669"/>
    <property type="project" value="InterPro"/>
</dbReference>
<dbReference type="SMART" id="SM00980">
    <property type="entry name" value="THAP"/>
    <property type="match status" value="1"/>
</dbReference>
<reference evidence="10" key="1">
    <citation type="submission" date="2021-03" db="EMBL/GenBank/DDBJ databases">
        <title>Chromosome level genome of the anhydrobiotic midge Polypedilum vanderplanki.</title>
        <authorList>
            <person name="Yoshida Y."/>
            <person name="Kikawada T."/>
            <person name="Gusev O."/>
        </authorList>
    </citation>
    <scope>NUCLEOTIDE SEQUENCE</scope>
    <source>
        <strain evidence="10">NIAS01</strain>
        <tissue evidence="10">Whole body or cell culture</tissue>
    </source>
</reference>
<evidence type="ECO:0000256" key="5">
    <source>
        <dbReference type="ARBA" id="ARBA00022807"/>
    </source>
</evidence>
<protein>
    <recommendedName>
        <fullName evidence="9">THAP-type domain-containing protein</fullName>
    </recommendedName>
</protein>
<keyword evidence="5" id="KW-0788">Thiol protease</keyword>
<keyword evidence="1" id="KW-0645">Protease</keyword>
<dbReference type="InterPro" id="IPR038765">
    <property type="entry name" value="Papain-like_cys_pep_sf"/>
</dbReference>
<dbReference type="Pfam" id="PF05485">
    <property type="entry name" value="THAP"/>
    <property type="match status" value="1"/>
</dbReference>
<evidence type="ECO:0000313" key="11">
    <source>
        <dbReference type="Proteomes" id="UP001107558"/>
    </source>
</evidence>
<evidence type="ECO:0000259" key="9">
    <source>
        <dbReference type="PROSITE" id="PS50950"/>
    </source>
</evidence>
<feature type="domain" description="THAP-type" evidence="9">
    <location>
        <begin position="1"/>
        <end position="85"/>
    </location>
</feature>
<dbReference type="PANTHER" id="PTHR10363:SF2">
    <property type="entry name" value="BLEOMYCIN HYDROLASE"/>
    <property type="match status" value="1"/>
</dbReference>
<name>A0A9J6CMR9_POLVA</name>
<dbReference type="InterPro" id="IPR006612">
    <property type="entry name" value="THAP_Znf"/>
</dbReference>
<keyword evidence="3 8" id="KW-0863">Zinc-finger</keyword>
<organism evidence="10 11">
    <name type="scientific">Polypedilum vanderplanki</name>
    <name type="common">Sleeping chironomid midge</name>
    <dbReference type="NCBI Taxonomy" id="319348"/>
    <lineage>
        <taxon>Eukaryota</taxon>
        <taxon>Metazoa</taxon>
        <taxon>Ecdysozoa</taxon>
        <taxon>Arthropoda</taxon>
        <taxon>Hexapoda</taxon>
        <taxon>Insecta</taxon>
        <taxon>Pterygota</taxon>
        <taxon>Neoptera</taxon>
        <taxon>Endopterygota</taxon>
        <taxon>Diptera</taxon>
        <taxon>Nematocera</taxon>
        <taxon>Chironomoidea</taxon>
        <taxon>Chironomidae</taxon>
        <taxon>Chironominae</taxon>
        <taxon>Polypedilum</taxon>
        <taxon>Polypedilum</taxon>
    </lineage>
</organism>
<dbReference type="OrthoDB" id="7614621at2759"/>
<evidence type="ECO:0000313" key="10">
    <source>
        <dbReference type="EMBL" id="KAG5683261.1"/>
    </source>
</evidence>
<sequence>MSCIVPGCQFTKNSNEKISMHLFPEPQREPQRHLSWVKMINCERIFKFDPYVVFKRFRVCRNHFSSDCFNGQCKKLLPSAVPSLYLNTTNPDRLKTKYQIYEQKVINLLKNNSVNIEVDALKLINIDDSQTETHLIKIPENELKLSYDEKLWNSASGGNEENDNEEFVLMEVVNDNQENQSFTIVLPQQDIIPNSPPKVLNYQKPVAVKTPISNQMVLKKSSLKQKSTIQPLNKPKLKYLQANFAKCPKNLIVQNICTKTNPFEVLPNTFCESDFNHKIDLKINYNEDEKEFWCHAAFKLIRLPFMKNNNLEDFEFSQSYFYFWDMFERSYFFLNNIVETQEQSIENIKFFLDNPLNKDTGNWTMFANIINKHGLIPKQFFSQNFNSQSKSKLNEILRSKLLEFAKVLRDLHAMKRSVSEIQLKIDEQMCEIYNIIAVLFGCPQTEKFTWKFIDKNGKTCNVGPITSLEFYELYVKPYFNVDDKITLISDSRSTLEFGKSYGVSYLGNVVGGQQVTFNNQPFDTLVELISKSIVDGEAVLTSCNISGLNDFQLQNLSYLCDVKIKSNLEKSERIAYGDFNQKQSMIISAIETDRSGNLVKIKLENFTKDETKLYAIPKKNLTEIISDIVIDKKYLTNEIINVDEHIILDQFDALSTLTM</sequence>
<evidence type="ECO:0000256" key="1">
    <source>
        <dbReference type="ARBA" id="ARBA00022670"/>
    </source>
</evidence>
<evidence type="ECO:0000256" key="4">
    <source>
        <dbReference type="ARBA" id="ARBA00022801"/>
    </source>
</evidence>
<keyword evidence="4" id="KW-0378">Hydrolase</keyword>
<proteinExistence type="predicted"/>
<dbReference type="SUPFAM" id="SSF57716">
    <property type="entry name" value="Glucocorticoid receptor-like (DNA-binding domain)"/>
    <property type="match status" value="1"/>
</dbReference>
<dbReference type="Pfam" id="PF03051">
    <property type="entry name" value="Peptidase_C1_2"/>
    <property type="match status" value="1"/>
</dbReference>
<dbReference type="GO" id="GO:0043418">
    <property type="term" value="P:homocysteine catabolic process"/>
    <property type="evidence" value="ECO:0007669"/>
    <property type="project" value="TreeGrafter"/>
</dbReference>
<dbReference type="SUPFAM" id="SSF54001">
    <property type="entry name" value="Cysteine proteinases"/>
    <property type="match status" value="1"/>
</dbReference>
<accession>A0A9J6CMR9</accession>
<dbReference type="PANTHER" id="PTHR10363">
    <property type="entry name" value="BLEOMYCIN HYDROLASE"/>
    <property type="match status" value="1"/>
</dbReference>
<dbReference type="EMBL" id="JADBJN010000001">
    <property type="protein sequence ID" value="KAG5683261.1"/>
    <property type="molecule type" value="Genomic_DNA"/>
</dbReference>
<keyword evidence="2" id="KW-0479">Metal-binding</keyword>
<evidence type="ECO:0000256" key="8">
    <source>
        <dbReference type="PROSITE-ProRule" id="PRU00309"/>
    </source>
</evidence>
<dbReference type="SMART" id="SM00692">
    <property type="entry name" value="DM3"/>
    <property type="match status" value="1"/>
</dbReference>
<keyword evidence="7 8" id="KW-0238">DNA-binding</keyword>
<evidence type="ECO:0000256" key="2">
    <source>
        <dbReference type="ARBA" id="ARBA00022723"/>
    </source>
</evidence>
<dbReference type="Gene3D" id="3.90.70.10">
    <property type="entry name" value="Cysteine proteinases"/>
    <property type="match status" value="1"/>
</dbReference>
<dbReference type="GO" id="GO:0008270">
    <property type="term" value="F:zinc ion binding"/>
    <property type="evidence" value="ECO:0007669"/>
    <property type="project" value="UniProtKB-KW"/>
</dbReference>
<evidence type="ECO:0000256" key="6">
    <source>
        <dbReference type="ARBA" id="ARBA00022833"/>
    </source>
</evidence>
<dbReference type="GO" id="GO:0003677">
    <property type="term" value="F:DNA binding"/>
    <property type="evidence" value="ECO:0007669"/>
    <property type="project" value="UniProtKB-UniRule"/>
</dbReference>
<dbReference type="AlphaFoldDB" id="A0A9J6CMR9"/>
<dbReference type="Proteomes" id="UP001107558">
    <property type="component" value="Chromosome 1"/>
</dbReference>
<gene>
    <name evidence="10" type="ORF">PVAND_012552</name>
</gene>